<gene>
    <name evidence="1" type="ordered locus">BC1003_0026</name>
</gene>
<proteinExistence type="predicted"/>
<dbReference type="InterPro" id="IPR012337">
    <property type="entry name" value="RNaseH-like_sf"/>
</dbReference>
<evidence type="ECO:0000313" key="1">
    <source>
        <dbReference type="EMBL" id="ADN56035.1"/>
    </source>
</evidence>
<dbReference type="OrthoDB" id="6482216at2"/>
<name>E1T3Y7_BURSG</name>
<protein>
    <submittedName>
        <fullName evidence="1">Uncharacterized protein</fullName>
    </submittedName>
</protein>
<dbReference type="eggNOG" id="ENOG5033431">
    <property type="taxonomic scope" value="Bacteria"/>
</dbReference>
<dbReference type="KEGG" id="bgf:BC1003_0026"/>
<dbReference type="Gene3D" id="3.30.420.10">
    <property type="entry name" value="Ribonuclease H-like superfamily/Ribonuclease H"/>
    <property type="match status" value="1"/>
</dbReference>
<dbReference type="SUPFAM" id="SSF53098">
    <property type="entry name" value="Ribonuclease H-like"/>
    <property type="match status" value="1"/>
</dbReference>
<reference evidence="1" key="1">
    <citation type="submission" date="2010-09" db="EMBL/GenBank/DDBJ databases">
        <title>Complete sequence of chromosome1 of Burkholderia sp. CCGE1003.</title>
        <authorList>
            <consortium name="US DOE Joint Genome Institute"/>
            <person name="Lucas S."/>
            <person name="Copeland A."/>
            <person name="Lapidus A."/>
            <person name="Cheng J.-F."/>
            <person name="Bruce D."/>
            <person name="Goodwin L."/>
            <person name="Pitluck S."/>
            <person name="Daligault H."/>
            <person name="Davenport K."/>
            <person name="Detter J.C."/>
            <person name="Han C."/>
            <person name="Tapia R."/>
            <person name="Land M."/>
            <person name="Hauser L."/>
            <person name="Jeffries C."/>
            <person name="Kyrpides N."/>
            <person name="Ivanova N."/>
            <person name="Ovchinnikova G."/>
            <person name="Martinez-Romero E."/>
            <person name="Rogel M.A."/>
            <person name="Auchtung J."/>
            <person name="Tiedje J.M."/>
            <person name="Woyke T."/>
        </authorList>
    </citation>
    <scope>NUCLEOTIDE SEQUENCE</scope>
    <source>
        <strain evidence="1">CCGE1003</strain>
    </source>
</reference>
<sequence>MRIFVDTEFTDFIDCDLISIALVADDGREFYAERTDFDRHACAAFVREAVLPQLGQYPERMFSRASLHAALHEWLAQFGGGTFCMDFHGDWDLLVDILDGAPDGWAASLVWDEVDKARLESYFQQFGGRHHALHDARALRHAVQGDMSPHC</sequence>
<organism evidence="1">
    <name type="scientific">Burkholderia sp. (strain CCGE1003)</name>
    <dbReference type="NCBI Taxonomy" id="640512"/>
    <lineage>
        <taxon>Bacteria</taxon>
        <taxon>Pseudomonadati</taxon>
        <taxon>Pseudomonadota</taxon>
        <taxon>Betaproteobacteria</taxon>
        <taxon>Burkholderiales</taxon>
        <taxon>Burkholderiaceae</taxon>
        <taxon>Burkholderia</taxon>
    </lineage>
</organism>
<dbReference type="InterPro" id="IPR036397">
    <property type="entry name" value="RNaseH_sf"/>
</dbReference>
<dbReference type="AlphaFoldDB" id="E1T3Y7"/>
<dbReference type="HOGENOM" id="CLU_116173_0_0_4"/>
<accession>E1T3Y7</accession>
<dbReference type="EMBL" id="CP002217">
    <property type="protein sequence ID" value="ADN56035.1"/>
    <property type="molecule type" value="Genomic_DNA"/>
</dbReference>
<dbReference type="STRING" id="640512.BC1003_0026"/>
<dbReference type="GO" id="GO:0003676">
    <property type="term" value="F:nucleic acid binding"/>
    <property type="evidence" value="ECO:0007669"/>
    <property type="project" value="InterPro"/>
</dbReference>